<keyword evidence="3" id="KW-1185">Reference proteome</keyword>
<name>A0A9P4K6R9_9PLEO</name>
<organism evidence="2 3">
    <name type="scientific">Lojkania enalia</name>
    <dbReference type="NCBI Taxonomy" id="147567"/>
    <lineage>
        <taxon>Eukaryota</taxon>
        <taxon>Fungi</taxon>
        <taxon>Dikarya</taxon>
        <taxon>Ascomycota</taxon>
        <taxon>Pezizomycotina</taxon>
        <taxon>Dothideomycetes</taxon>
        <taxon>Pleosporomycetidae</taxon>
        <taxon>Pleosporales</taxon>
        <taxon>Pleosporales incertae sedis</taxon>
        <taxon>Lojkania</taxon>
    </lineage>
</organism>
<dbReference type="AlphaFoldDB" id="A0A9P4K6R9"/>
<proteinExistence type="predicted"/>
<dbReference type="Proteomes" id="UP000800093">
    <property type="component" value="Unassembled WGS sequence"/>
</dbReference>
<feature type="region of interest" description="Disordered" evidence="1">
    <location>
        <begin position="135"/>
        <end position="199"/>
    </location>
</feature>
<accession>A0A9P4K6R9</accession>
<evidence type="ECO:0000313" key="3">
    <source>
        <dbReference type="Proteomes" id="UP000800093"/>
    </source>
</evidence>
<gene>
    <name evidence="2" type="ORF">CC78DRAFT_545828</name>
</gene>
<sequence length="199" mass="21896">MHVATSYNLDTALDWVLHELETAVGILAKNSFQTKIPESRDGFVGHASMTILSSNYSPSCVGTQWIRILPQNVEEPKYEEVLELFKEENDEEEARIVVNLPIVNRGGYAPDNERRQMSDLELFIGFVKRIEEGNAQDTSDTARELQEGGSPQDVNSATLDTEEEGAAQASKRTSRKTQEGGNAHDTNTTTPGIQEGGVA</sequence>
<evidence type="ECO:0000313" key="2">
    <source>
        <dbReference type="EMBL" id="KAF2262322.1"/>
    </source>
</evidence>
<reference evidence="3" key="1">
    <citation type="journal article" date="2020" name="Stud. Mycol.">
        <title>101 Dothideomycetes genomes: A test case for predicting lifestyles and emergence of pathogens.</title>
        <authorList>
            <person name="Haridas S."/>
            <person name="Albert R."/>
            <person name="Binder M."/>
            <person name="Bloem J."/>
            <person name="LaButti K."/>
            <person name="Salamov A."/>
            <person name="Andreopoulos B."/>
            <person name="Baker S."/>
            <person name="Barry K."/>
            <person name="Bills G."/>
            <person name="Bluhm B."/>
            <person name="Cannon C."/>
            <person name="Castanera R."/>
            <person name="Culley D."/>
            <person name="Daum C."/>
            <person name="Ezra D."/>
            <person name="Gonzalez J."/>
            <person name="Henrissat B."/>
            <person name="Kuo A."/>
            <person name="Liang C."/>
            <person name="Lipzen A."/>
            <person name="Lutzoni F."/>
            <person name="Magnuson J."/>
            <person name="Mondo S."/>
            <person name="Nolan M."/>
            <person name="Ohm R."/>
            <person name="Pangilinan J."/>
            <person name="Park H.-J."/>
            <person name="Ramirez L."/>
            <person name="Alfaro M."/>
            <person name="Sun H."/>
            <person name="Tritt A."/>
            <person name="Yoshinaga Y."/>
            <person name="Zwiers L.-H."/>
            <person name="Turgeon B."/>
            <person name="Goodwin S."/>
            <person name="Spatafora J."/>
            <person name="Crous P."/>
            <person name="Grigoriev I."/>
        </authorList>
    </citation>
    <scope>NUCLEOTIDE SEQUENCE [LARGE SCALE GENOMIC DNA]</scope>
    <source>
        <strain evidence="3">CBS 304.66</strain>
    </source>
</reference>
<protein>
    <submittedName>
        <fullName evidence="2">Uncharacterized protein</fullName>
    </submittedName>
</protein>
<comment type="caution">
    <text evidence="2">The sequence shown here is derived from an EMBL/GenBank/DDBJ whole genome shotgun (WGS) entry which is preliminary data.</text>
</comment>
<dbReference type="EMBL" id="ML986641">
    <property type="protein sequence ID" value="KAF2262322.1"/>
    <property type="molecule type" value="Genomic_DNA"/>
</dbReference>
<evidence type="ECO:0000256" key="1">
    <source>
        <dbReference type="SAM" id="MobiDB-lite"/>
    </source>
</evidence>